<name>A0A4Q2TC53_9ACTN</name>
<dbReference type="OrthoDB" id="3782192at2"/>
<keyword evidence="1" id="KW-0472">Membrane</keyword>
<evidence type="ECO:0008006" key="4">
    <source>
        <dbReference type="Google" id="ProtNLM"/>
    </source>
</evidence>
<evidence type="ECO:0000256" key="1">
    <source>
        <dbReference type="SAM" id="Phobius"/>
    </source>
</evidence>
<comment type="caution">
    <text evidence="2">The sequence shown here is derived from an EMBL/GenBank/DDBJ whole genome shotgun (WGS) entry which is preliminary data.</text>
</comment>
<keyword evidence="1" id="KW-0812">Transmembrane</keyword>
<feature type="transmembrane region" description="Helical" evidence="1">
    <location>
        <begin position="193"/>
        <end position="214"/>
    </location>
</feature>
<organism evidence="2 3">
    <name type="scientific">Nocardioides zhouii</name>
    <dbReference type="NCBI Taxonomy" id="1168729"/>
    <lineage>
        <taxon>Bacteria</taxon>
        <taxon>Bacillati</taxon>
        <taxon>Actinomycetota</taxon>
        <taxon>Actinomycetes</taxon>
        <taxon>Propionibacteriales</taxon>
        <taxon>Nocardioidaceae</taxon>
        <taxon>Nocardioides</taxon>
    </lineage>
</organism>
<feature type="transmembrane region" description="Helical" evidence="1">
    <location>
        <begin position="63"/>
        <end position="81"/>
    </location>
</feature>
<protein>
    <recommendedName>
        <fullName evidence="4">DUF4386 family protein</fullName>
    </recommendedName>
</protein>
<gene>
    <name evidence="2" type="ORF">EUA94_01690</name>
</gene>
<dbReference type="AlphaFoldDB" id="A0A4Q2TC53"/>
<reference evidence="2 3" key="1">
    <citation type="submission" date="2019-01" db="EMBL/GenBank/DDBJ databases">
        <title>Novel species of Nocardioides.</title>
        <authorList>
            <person name="Liu Q."/>
            <person name="X Y.-H."/>
        </authorList>
    </citation>
    <scope>NUCLEOTIDE SEQUENCE [LARGE SCALE GENOMIC DNA]</scope>
    <source>
        <strain evidence="2 3">HLT2-9</strain>
    </source>
</reference>
<feature type="transmembrane region" description="Helical" evidence="1">
    <location>
        <begin position="143"/>
        <end position="165"/>
    </location>
</feature>
<evidence type="ECO:0000313" key="2">
    <source>
        <dbReference type="EMBL" id="RYC14860.1"/>
    </source>
</evidence>
<evidence type="ECO:0000313" key="3">
    <source>
        <dbReference type="Proteomes" id="UP000291101"/>
    </source>
</evidence>
<proteinExistence type="predicted"/>
<keyword evidence="1" id="KW-1133">Transmembrane helix</keyword>
<dbReference type="EMBL" id="SDWV01000001">
    <property type="protein sequence ID" value="RYC14860.1"/>
    <property type="molecule type" value="Genomic_DNA"/>
</dbReference>
<keyword evidence="3" id="KW-1185">Reference proteome</keyword>
<sequence>MTHAPHVPPLSRAARLAAATSLALGSALVALPQYVEHLRAGDLEREEQIAWGLAHQAFYRSEWAAGMVGSFLLLLGFLGLWQRTRWTSPRLTAVGAVVLTWGMSGQIFSDVATYTAQVVIADVLGASRAERVIAEGYLHDPGMVAVVLVPVIGGMLVGTLLLATACWRTDLPKPPVVALALWPLWDFFGPGPVGPFTADLLLLLSGVWLGVALARQADQWHGRGC</sequence>
<dbReference type="Proteomes" id="UP000291101">
    <property type="component" value="Unassembled WGS sequence"/>
</dbReference>
<accession>A0A4Q2TC53</accession>
<dbReference type="RefSeq" id="WP_129424053.1">
    <property type="nucleotide sequence ID" value="NZ_SDWV01000001.1"/>
</dbReference>